<evidence type="ECO:0000256" key="1">
    <source>
        <dbReference type="SAM" id="Phobius"/>
    </source>
</evidence>
<dbReference type="EMBL" id="CADCVX010000585">
    <property type="protein sequence ID" value="CAA9535593.1"/>
    <property type="molecule type" value="Genomic_DNA"/>
</dbReference>
<feature type="transmembrane region" description="Helical" evidence="1">
    <location>
        <begin position="12"/>
        <end position="31"/>
    </location>
</feature>
<proteinExistence type="predicted"/>
<accession>A0A6J4U0E3</accession>
<evidence type="ECO:0000313" key="2">
    <source>
        <dbReference type="EMBL" id="CAA9535593.1"/>
    </source>
</evidence>
<keyword evidence="1" id="KW-0812">Transmembrane</keyword>
<keyword evidence="1" id="KW-1133">Transmembrane helix</keyword>
<sequence length="79" mass="8913">MSKRPAPIMWWRLLIHGAFVIAVAIGLNSILEDFANARGWPLYEDSRARTWLWIVALGLGLLAGRLLDRVFPLIPSDDV</sequence>
<protein>
    <submittedName>
        <fullName evidence="2">Uncharacterized protein</fullName>
    </submittedName>
</protein>
<feature type="transmembrane region" description="Helical" evidence="1">
    <location>
        <begin position="51"/>
        <end position="67"/>
    </location>
</feature>
<name>A0A6J4U0E3_9SPHN</name>
<gene>
    <name evidence="2" type="ORF">AVDCRST_MAG91-3375</name>
</gene>
<reference evidence="2" key="1">
    <citation type="submission" date="2020-02" db="EMBL/GenBank/DDBJ databases">
        <authorList>
            <person name="Meier V. D."/>
        </authorList>
    </citation>
    <scope>NUCLEOTIDE SEQUENCE</scope>
    <source>
        <strain evidence="2">AVDCRST_MAG91</strain>
    </source>
</reference>
<organism evidence="2">
    <name type="scientific">uncultured Sphingomonadaceae bacterium</name>
    <dbReference type="NCBI Taxonomy" id="169976"/>
    <lineage>
        <taxon>Bacteria</taxon>
        <taxon>Pseudomonadati</taxon>
        <taxon>Pseudomonadota</taxon>
        <taxon>Alphaproteobacteria</taxon>
        <taxon>Sphingomonadales</taxon>
        <taxon>Sphingomonadaceae</taxon>
        <taxon>environmental samples</taxon>
    </lineage>
</organism>
<dbReference type="AlphaFoldDB" id="A0A6J4U0E3"/>
<keyword evidence="1" id="KW-0472">Membrane</keyword>